<keyword evidence="5" id="KW-1185">Reference proteome</keyword>
<dbReference type="Proteomes" id="UP000074914">
    <property type="component" value="Chromosome"/>
</dbReference>
<comment type="similarity">
    <text evidence="1 2">Belongs to the outer membrane factor (OMF) (TC 1.B.17) family.</text>
</comment>
<sequence length="502" mass="52621">MKPAAMRIRMQRAARPALYLAISAALGACAVGPDFQAPAAPVVAQYTAGVQPQITAESGGTGGVAQQFDAGMDIPAQWWQLFHSAQLDALVRTALANSPQIAQAKATLRQASATLQAETGAARYPRADLQLGGARQQIDTTALGIPNVPQAGPFNLYNASLNVSYTIDAFGANSRMLEGLQAQAQNQAEELRAARLALAGNVVTAAIRQAALQAQIASTLQMLQLQHQQLAIMLQQLAAGGIAERDLKNQRALVAQSEAGLPGLQQQMAQLTHQLAVYLGQAPGAAALTPINLDALTLPQRLPLSLPAALARQRPDIRAAEATLHQASAQVGVATAGLYPQLTLSGSAGAEQTHIADIANSLNVWSVGLKLMQPLFHGGELRAKKRSAVAAYDAAAAGYQQTVLQALQQVADSLRALEHDALALQARTQAAENSRDSLAITLKQYQAGGVSHLSLLDAQRQSLQNELDRTVAQAARYSDTAALLQALGGGWWNEAGAAPAPH</sequence>
<dbReference type="Gene3D" id="2.20.200.10">
    <property type="entry name" value="Outer membrane efflux proteins (OEP)"/>
    <property type="match status" value="1"/>
</dbReference>
<dbReference type="EMBL" id="CP013236">
    <property type="protein sequence ID" value="AMP14764.1"/>
    <property type="molecule type" value="Genomic_DNA"/>
</dbReference>
<dbReference type="InterPro" id="IPR003423">
    <property type="entry name" value="OMP_efflux"/>
</dbReference>
<dbReference type="PANTHER" id="PTHR30203:SF33">
    <property type="entry name" value="BLR4455 PROTEIN"/>
    <property type="match status" value="1"/>
</dbReference>
<dbReference type="RefSeq" id="WP_082807063.1">
    <property type="nucleotide sequence ID" value="NZ_CP013236.1"/>
</dbReference>
<feature type="chain" id="PRO_5044961941" evidence="2">
    <location>
        <begin position="31"/>
        <end position="502"/>
    </location>
</feature>
<evidence type="ECO:0000256" key="1">
    <source>
        <dbReference type="ARBA" id="ARBA00007613"/>
    </source>
</evidence>
<proteinExistence type="inferred from homology"/>
<evidence type="ECO:0000313" key="5">
    <source>
        <dbReference type="Proteomes" id="UP000074914"/>
    </source>
</evidence>
<protein>
    <submittedName>
        <fullName evidence="4">Efflux transporter, outer membrane factor (OMF) lipo, NodT family protein</fullName>
    </submittedName>
</protein>
<evidence type="ECO:0000256" key="3">
    <source>
        <dbReference type="SAM" id="Coils"/>
    </source>
</evidence>
<keyword evidence="2" id="KW-0449">Lipoprotein</keyword>
<dbReference type="InterPro" id="IPR010131">
    <property type="entry name" value="MdtP/NodT-like"/>
</dbReference>
<accession>A0ABM5Z6N5</accession>
<dbReference type="NCBIfam" id="TIGR01845">
    <property type="entry name" value="outer_NodT"/>
    <property type="match status" value="1"/>
</dbReference>
<dbReference type="PANTHER" id="PTHR30203">
    <property type="entry name" value="OUTER MEMBRANE CATION EFFLUX PROTEIN"/>
    <property type="match status" value="1"/>
</dbReference>
<keyword evidence="2" id="KW-0812">Transmembrane</keyword>
<keyword evidence="3" id="KW-0175">Coiled coil</keyword>
<keyword evidence="2" id="KW-0564">Palmitate</keyword>
<keyword evidence="2" id="KW-1134">Transmembrane beta strand</keyword>
<dbReference type="SUPFAM" id="SSF56954">
    <property type="entry name" value="Outer membrane efflux proteins (OEP)"/>
    <property type="match status" value="1"/>
</dbReference>
<gene>
    <name evidence="4" type="ORF">CPter291_2508</name>
</gene>
<keyword evidence="2" id="KW-0732">Signal</keyword>
<dbReference type="Pfam" id="PF02321">
    <property type="entry name" value="OEP"/>
    <property type="match status" value="2"/>
</dbReference>
<evidence type="ECO:0000313" key="4">
    <source>
        <dbReference type="EMBL" id="AMP14764.1"/>
    </source>
</evidence>
<reference evidence="4 5" key="1">
    <citation type="submission" date="2015-11" db="EMBL/GenBank/DDBJ databases">
        <title>Exploring the genomic traits of fungus-feeding bacterial genus Collimonas.</title>
        <authorList>
            <person name="Song C."/>
            <person name="Schmidt R."/>
            <person name="de Jager V."/>
            <person name="Krzyzanowska D."/>
            <person name="Jongedijk E."/>
            <person name="Cankar K."/>
            <person name="Beekwilder J."/>
            <person name="van Veen A."/>
            <person name="de Boer W."/>
            <person name="van Veen J.A."/>
            <person name="Garbeva P."/>
        </authorList>
    </citation>
    <scope>NUCLEOTIDE SEQUENCE [LARGE SCALE GENOMIC DNA]</scope>
    <source>
        <strain evidence="4 5">Ter291</strain>
    </source>
</reference>
<feature type="coiled-coil region" evidence="3">
    <location>
        <begin position="407"/>
        <end position="480"/>
    </location>
</feature>
<organism evidence="4 5">
    <name type="scientific">Collimonas pratensis</name>
    <dbReference type="NCBI Taxonomy" id="279113"/>
    <lineage>
        <taxon>Bacteria</taxon>
        <taxon>Pseudomonadati</taxon>
        <taxon>Pseudomonadota</taxon>
        <taxon>Betaproteobacteria</taxon>
        <taxon>Burkholderiales</taxon>
        <taxon>Oxalobacteraceae</taxon>
        <taxon>Collimonas</taxon>
    </lineage>
</organism>
<dbReference type="PROSITE" id="PS51257">
    <property type="entry name" value="PROKAR_LIPOPROTEIN"/>
    <property type="match status" value="1"/>
</dbReference>
<comment type="subcellular location">
    <subcellularLocation>
        <location evidence="2">Cell membrane</location>
        <topology evidence="2">Lipid-anchor</topology>
    </subcellularLocation>
</comment>
<keyword evidence="2" id="KW-0472">Membrane</keyword>
<evidence type="ECO:0000256" key="2">
    <source>
        <dbReference type="RuleBase" id="RU362097"/>
    </source>
</evidence>
<feature type="signal peptide" evidence="2">
    <location>
        <begin position="1"/>
        <end position="30"/>
    </location>
</feature>
<name>A0ABM5Z6N5_9BURK</name>
<dbReference type="Gene3D" id="1.20.1600.10">
    <property type="entry name" value="Outer membrane efflux proteins (OEP)"/>
    <property type="match status" value="1"/>
</dbReference>